<evidence type="ECO:0000313" key="7">
    <source>
        <dbReference type="Proteomes" id="UP000325684"/>
    </source>
</evidence>
<comment type="caution">
    <text evidence="6">The sequence shown here is derived from an EMBL/GenBank/DDBJ whole genome shotgun (WGS) entry which is preliminary data.</text>
</comment>
<proteinExistence type="inferred from homology"/>
<evidence type="ECO:0000256" key="2">
    <source>
        <dbReference type="ARBA" id="ARBA00008520"/>
    </source>
</evidence>
<dbReference type="AlphaFoldDB" id="A0A5N3PBI6"/>
<sequence length="415" mass="45381">MKLTRRMMMGVAMGGYLLSAGAAMAKTELTFWSWRQEDKAFYNEIIKKFQEKEPEISVKFETYAPENYQTILSTALAAGRGPDVIQARAYGNLETIAAPGYLLALDKQTVPELANFPEPALAAETLRSDGKVYAVPFATQTMLVIYNKKIFADAGVKPPQTWDELIALSAALKAKNVTPFANGTATAWQNETIVAALLSSMLGKQFEEDIASGKANFTDPRYVNALSKLKDISQYFAPNFIGVDYASSQQLFAAGRAAMFAGGSFEVANFKAQNPALDLGVFASPVAKPGDERLIARYYDGGYAVNAKSDKTDAALKFVRFLATPEYGTAFTNALKNLSPIKGIKIEDPLTQEVAKLADNSMSYLMLVRFRYQEPSGSVLLQSNVQKMLAGQQTPEQAAAEINKGIATYYKPFQK</sequence>
<evidence type="ECO:0000313" key="6">
    <source>
        <dbReference type="EMBL" id="KAB0267063.1"/>
    </source>
</evidence>
<feature type="signal peptide" evidence="5">
    <location>
        <begin position="1"/>
        <end position="25"/>
    </location>
</feature>
<evidence type="ECO:0000256" key="5">
    <source>
        <dbReference type="SAM" id="SignalP"/>
    </source>
</evidence>
<gene>
    <name evidence="6" type="ORF">FEZ63_11570</name>
</gene>
<reference evidence="6 7" key="1">
    <citation type="journal article" date="2019" name="Microorganisms">
        <title>Genome Insights into the Novel Species Microvirga brassicacearum, a Rapeseed Endophyte with Biotechnological Potential.</title>
        <authorList>
            <person name="Jimenez-Gomez A."/>
            <person name="Saati-Santamaria Z."/>
            <person name="Igual J.M."/>
            <person name="Rivas R."/>
            <person name="Mateos P.F."/>
            <person name="Garcia-Fraile P."/>
        </authorList>
    </citation>
    <scope>NUCLEOTIDE SEQUENCE [LARGE SCALE GENOMIC DNA]</scope>
    <source>
        <strain evidence="6 7">CDVBN77</strain>
    </source>
</reference>
<evidence type="ECO:0000256" key="3">
    <source>
        <dbReference type="ARBA" id="ARBA00022448"/>
    </source>
</evidence>
<dbReference type="EMBL" id="VCMV01000014">
    <property type="protein sequence ID" value="KAB0267063.1"/>
    <property type="molecule type" value="Genomic_DNA"/>
</dbReference>
<dbReference type="InterPro" id="IPR006059">
    <property type="entry name" value="SBP"/>
</dbReference>
<dbReference type="Gene3D" id="3.40.190.10">
    <property type="entry name" value="Periplasmic binding protein-like II"/>
    <property type="match status" value="2"/>
</dbReference>
<organism evidence="6 7">
    <name type="scientific">Microvirga brassicacearum</name>
    <dbReference type="NCBI Taxonomy" id="2580413"/>
    <lineage>
        <taxon>Bacteria</taxon>
        <taxon>Pseudomonadati</taxon>
        <taxon>Pseudomonadota</taxon>
        <taxon>Alphaproteobacteria</taxon>
        <taxon>Hyphomicrobiales</taxon>
        <taxon>Methylobacteriaceae</taxon>
        <taxon>Microvirga</taxon>
    </lineage>
</organism>
<dbReference type="PANTHER" id="PTHR43649:SF29">
    <property type="entry name" value="OSMOPROTECTIVE COMPOUNDS-BINDING PROTEIN GGTB"/>
    <property type="match status" value="1"/>
</dbReference>
<keyword evidence="7" id="KW-1185">Reference proteome</keyword>
<dbReference type="Pfam" id="PF01547">
    <property type="entry name" value="SBP_bac_1"/>
    <property type="match status" value="1"/>
</dbReference>
<feature type="chain" id="PRO_5024434458" evidence="5">
    <location>
        <begin position="26"/>
        <end position="415"/>
    </location>
</feature>
<dbReference type="SUPFAM" id="SSF53850">
    <property type="entry name" value="Periplasmic binding protein-like II"/>
    <property type="match status" value="1"/>
</dbReference>
<keyword evidence="3" id="KW-0813">Transport</keyword>
<dbReference type="PANTHER" id="PTHR43649">
    <property type="entry name" value="ARABINOSE-BINDING PROTEIN-RELATED"/>
    <property type="match status" value="1"/>
</dbReference>
<name>A0A5N3PBI6_9HYPH</name>
<dbReference type="InterPro" id="IPR050490">
    <property type="entry name" value="Bact_solute-bd_prot1"/>
</dbReference>
<keyword evidence="5" id="KW-0732">Signal</keyword>
<accession>A0A5N3PBI6</accession>
<protein>
    <submittedName>
        <fullName evidence="6">Extracellular solute-binding protein</fullName>
    </submittedName>
</protein>
<evidence type="ECO:0000256" key="4">
    <source>
        <dbReference type="ARBA" id="ARBA00022764"/>
    </source>
</evidence>
<evidence type="ECO:0000256" key="1">
    <source>
        <dbReference type="ARBA" id="ARBA00004418"/>
    </source>
</evidence>
<dbReference type="GO" id="GO:0042597">
    <property type="term" value="C:periplasmic space"/>
    <property type="evidence" value="ECO:0007669"/>
    <property type="project" value="UniProtKB-SubCell"/>
</dbReference>
<dbReference type="OrthoDB" id="5897001at2"/>
<dbReference type="Proteomes" id="UP000325684">
    <property type="component" value="Unassembled WGS sequence"/>
</dbReference>
<comment type="similarity">
    <text evidence="2">Belongs to the bacterial solute-binding protein 1 family.</text>
</comment>
<comment type="subcellular location">
    <subcellularLocation>
        <location evidence="1">Periplasm</location>
    </subcellularLocation>
</comment>
<keyword evidence="4" id="KW-0574">Periplasm</keyword>
<dbReference type="RefSeq" id="WP_150944503.1">
    <property type="nucleotide sequence ID" value="NZ_VCMV01000014.1"/>
</dbReference>